<dbReference type="Proteomes" id="UP000805704">
    <property type="component" value="Chromosome 1"/>
</dbReference>
<dbReference type="EMBL" id="CM024789">
    <property type="protein sequence ID" value="KAG8014584.1"/>
    <property type="molecule type" value="Genomic_DNA"/>
</dbReference>
<evidence type="ECO:0000313" key="2">
    <source>
        <dbReference type="Proteomes" id="UP000805704"/>
    </source>
</evidence>
<reference evidence="1" key="1">
    <citation type="submission" date="2020-04" db="EMBL/GenBank/DDBJ databases">
        <title>A chromosome-scale assembly and high-density genetic map of the yellow drum (Nibea albiflora) genome.</title>
        <authorList>
            <person name="Xu D."/>
            <person name="Zhang W."/>
            <person name="Chen R."/>
            <person name="Tan P."/>
            <person name="Wang L."/>
            <person name="Song H."/>
            <person name="Tian L."/>
            <person name="Zhu Q."/>
            <person name="Wang B."/>
        </authorList>
    </citation>
    <scope>NUCLEOTIDE SEQUENCE</scope>
    <source>
        <strain evidence="1">ZJHYS-2018</strain>
    </source>
</reference>
<sequence length="376" mass="43424">VCPADLVSQCRLRYVSAAFNRLLCKEALYPAQKLQFSHVCLQPVLVRTIMSLPQQLRYESDFDQLPHNIPISATIADIEEKKGFIDYFRFVIEVKTKGGSKYLIYRRYREFFNLHQILESRYSPEDAEKPSPNTCILPPLPGKVFIGNKQEIAESRIPELNTYMKRLLGLPTWLLLDEALRMFFYQTDQDSQHEPRALRRLRPPTRKVKTVKPKMDLFSSPRAEAMFDFRGNSEAELNLKRGEVIFLLQRVNADWLEGTVNNQTGIFPQSFVKIIKPLPETDTEGAGDGPTYSCLRCFLLTPSGVDTRNVFKIDDIALNYRDPEGDLIRILDDEDIQLMIKEGRGQQQKVKRPVNQFPWELHVTLVSDFSVYNTEA</sequence>
<evidence type="ECO:0000313" key="1">
    <source>
        <dbReference type="EMBL" id="KAG8014584.1"/>
    </source>
</evidence>
<gene>
    <name evidence="1" type="primary">NCF4</name>
    <name evidence="1" type="ORF">GBF38_003126</name>
</gene>
<accession>A0ACB7FKC3</accession>
<comment type="caution">
    <text evidence="1">The sequence shown here is derived from an EMBL/GenBank/DDBJ whole genome shotgun (WGS) entry which is preliminary data.</text>
</comment>
<feature type="non-terminal residue" evidence="1">
    <location>
        <position position="1"/>
    </location>
</feature>
<name>A0ACB7FKC3_NIBAL</name>
<organism evidence="1 2">
    <name type="scientific">Nibea albiflora</name>
    <name type="common">Yellow drum</name>
    <name type="synonym">Corvina albiflora</name>
    <dbReference type="NCBI Taxonomy" id="240163"/>
    <lineage>
        <taxon>Eukaryota</taxon>
        <taxon>Metazoa</taxon>
        <taxon>Chordata</taxon>
        <taxon>Craniata</taxon>
        <taxon>Vertebrata</taxon>
        <taxon>Euteleostomi</taxon>
        <taxon>Actinopterygii</taxon>
        <taxon>Neopterygii</taxon>
        <taxon>Teleostei</taxon>
        <taxon>Neoteleostei</taxon>
        <taxon>Acanthomorphata</taxon>
        <taxon>Eupercaria</taxon>
        <taxon>Sciaenidae</taxon>
        <taxon>Nibea</taxon>
    </lineage>
</organism>
<proteinExistence type="predicted"/>
<protein>
    <submittedName>
        <fullName evidence="1">Neutrophil cytosol factor 4</fullName>
    </submittedName>
</protein>
<keyword evidence="2" id="KW-1185">Reference proteome</keyword>